<organism evidence="1 2">
    <name type="scientific">Panagrolaimus sp. ES5</name>
    <dbReference type="NCBI Taxonomy" id="591445"/>
    <lineage>
        <taxon>Eukaryota</taxon>
        <taxon>Metazoa</taxon>
        <taxon>Ecdysozoa</taxon>
        <taxon>Nematoda</taxon>
        <taxon>Chromadorea</taxon>
        <taxon>Rhabditida</taxon>
        <taxon>Tylenchina</taxon>
        <taxon>Panagrolaimomorpha</taxon>
        <taxon>Panagrolaimoidea</taxon>
        <taxon>Panagrolaimidae</taxon>
        <taxon>Panagrolaimus</taxon>
    </lineage>
</organism>
<name>A0AC34FQA9_9BILA</name>
<evidence type="ECO:0000313" key="1">
    <source>
        <dbReference type="Proteomes" id="UP000887579"/>
    </source>
</evidence>
<dbReference type="Proteomes" id="UP000887579">
    <property type="component" value="Unplaced"/>
</dbReference>
<protein>
    <submittedName>
        <fullName evidence="2">Ubiquitin-like domain-containing protein</fullName>
    </submittedName>
</protein>
<proteinExistence type="predicted"/>
<reference evidence="2" key="1">
    <citation type="submission" date="2022-11" db="UniProtKB">
        <authorList>
            <consortium name="WormBaseParasite"/>
        </authorList>
    </citation>
    <scope>IDENTIFICATION</scope>
</reference>
<sequence length="316" mass="36630">MTGNMNIVIAGLQAVIGEEMFEPKEKSVEVAVTSSQLFKYTYPLMEVQGEEKEEVKEPVKINVPDDGHKIYIKTLKGDTVTLDVELSFTIEQIKAMLEEKEGIPPGQQRLIFAGKEMDSSRSLSDYNIQKESVLHMVLKFRYGYTTVYHIQKKFFDPRYDFDFRDIEDENETYIRGGKIYTRPIGAMRYAIRIMGNYPSTKWLGSTGESEEEWPVAYFGTEENKYPQITRHGFDLANCQKFVHKRGIYCTPDPETARQYAKEFTYEGETYRLIFQARVNPKQMVVVKEAEDNGHGEYWLLPDGENIRPYGICVYDN</sequence>
<accession>A0AC34FQA9</accession>
<evidence type="ECO:0000313" key="2">
    <source>
        <dbReference type="WBParaSite" id="ES5_v2.g19587.t1"/>
    </source>
</evidence>
<dbReference type="WBParaSite" id="ES5_v2.g19587.t1">
    <property type="protein sequence ID" value="ES5_v2.g19587.t1"/>
    <property type="gene ID" value="ES5_v2.g19587"/>
</dbReference>